<dbReference type="SUPFAM" id="SSF51735">
    <property type="entry name" value="NAD(P)-binding Rossmann-fold domains"/>
    <property type="match status" value="1"/>
</dbReference>
<evidence type="ECO:0000256" key="1">
    <source>
        <dbReference type="ARBA" id="ARBA00006484"/>
    </source>
</evidence>
<dbReference type="GO" id="GO:0019748">
    <property type="term" value="P:secondary metabolic process"/>
    <property type="evidence" value="ECO:0007669"/>
    <property type="project" value="TreeGrafter"/>
</dbReference>
<dbReference type="AlphaFoldDB" id="A0A3M7DUE5"/>
<evidence type="ECO:0008006" key="4">
    <source>
        <dbReference type="Google" id="ProtNLM"/>
    </source>
</evidence>
<reference evidence="2 3" key="1">
    <citation type="journal article" date="2018" name="BMC Genomics">
        <title>Genomic evidence for intraspecific hybridization in a clonal and extremely halotolerant yeast.</title>
        <authorList>
            <person name="Gostincar C."/>
            <person name="Stajich J.E."/>
            <person name="Zupancic J."/>
            <person name="Zalar P."/>
            <person name="Gunde-Cimerman N."/>
        </authorList>
    </citation>
    <scope>NUCLEOTIDE SEQUENCE [LARGE SCALE GENOMIC DNA]</scope>
    <source>
        <strain evidence="2 3">EXF-2682</strain>
    </source>
</reference>
<dbReference type="GO" id="GO:0005737">
    <property type="term" value="C:cytoplasm"/>
    <property type="evidence" value="ECO:0007669"/>
    <property type="project" value="TreeGrafter"/>
</dbReference>
<dbReference type="GO" id="GO:0016491">
    <property type="term" value="F:oxidoreductase activity"/>
    <property type="evidence" value="ECO:0007669"/>
    <property type="project" value="TreeGrafter"/>
</dbReference>
<dbReference type="InterPro" id="IPR036291">
    <property type="entry name" value="NAD(P)-bd_dom_sf"/>
</dbReference>
<gene>
    <name evidence="2" type="ORF">D0863_07635</name>
</gene>
<dbReference type="Proteomes" id="UP000269276">
    <property type="component" value="Unassembled WGS sequence"/>
</dbReference>
<dbReference type="Pfam" id="PF00106">
    <property type="entry name" value="adh_short"/>
    <property type="match status" value="1"/>
</dbReference>
<protein>
    <recommendedName>
        <fullName evidence="4">Ketoreductase (KR) domain-containing protein</fullName>
    </recommendedName>
</protein>
<comment type="caution">
    <text evidence="2">The sequence shown here is derived from an EMBL/GenBank/DDBJ whole genome shotgun (WGS) entry which is preliminary data.</text>
</comment>
<dbReference type="PANTHER" id="PTHR43544:SF32">
    <property type="entry name" value="CHAIN DEHYDROGENASE, PUTATIVE (AFU_ORTHOLOGUE AFUA_5G01530)-RELATED"/>
    <property type="match status" value="1"/>
</dbReference>
<proteinExistence type="inferred from homology"/>
<dbReference type="InterPro" id="IPR051468">
    <property type="entry name" value="Fungal_SecMetab_SDRs"/>
</dbReference>
<dbReference type="PANTHER" id="PTHR43544">
    <property type="entry name" value="SHORT-CHAIN DEHYDROGENASE/REDUCTASE"/>
    <property type="match status" value="1"/>
</dbReference>
<name>A0A3M7DUE5_HORWE</name>
<dbReference type="InterPro" id="IPR002347">
    <property type="entry name" value="SDR_fam"/>
</dbReference>
<organism evidence="2 3">
    <name type="scientific">Hortaea werneckii</name>
    <name type="common">Black yeast</name>
    <name type="synonym">Cladosporium werneckii</name>
    <dbReference type="NCBI Taxonomy" id="91943"/>
    <lineage>
        <taxon>Eukaryota</taxon>
        <taxon>Fungi</taxon>
        <taxon>Dikarya</taxon>
        <taxon>Ascomycota</taxon>
        <taxon>Pezizomycotina</taxon>
        <taxon>Dothideomycetes</taxon>
        <taxon>Dothideomycetidae</taxon>
        <taxon>Mycosphaerellales</taxon>
        <taxon>Teratosphaeriaceae</taxon>
        <taxon>Hortaea</taxon>
    </lineage>
</organism>
<evidence type="ECO:0000313" key="3">
    <source>
        <dbReference type="Proteomes" id="UP000269276"/>
    </source>
</evidence>
<evidence type="ECO:0000313" key="2">
    <source>
        <dbReference type="EMBL" id="RMY67687.1"/>
    </source>
</evidence>
<accession>A0A3M7DUE5</accession>
<dbReference type="Gene3D" id="3.40.50.720">
    <property type="entry name" value="NAD(P)-binding Rossmann-like Domain"/>
    <property type="match status" value="1"/>
</dbReference>
<dbReference type="EMBL" id="QWIP01000263">
    <property type="protein sequence ID" value="RMY67687.1"/>
    <property type="molecule type" value="Genomic_DNA"/>
</dbReference>
<comment type="similarity">
    <text evidence="1">Belongs to the short-chain dehydrogenases/reductases (SDR) family.</text>
</comment>
<sequence>MASLGKKLMLVTGERITTQSQLQTFDVETYDGHDLATRECTLTRWLAMLGANQGIGFETAKNVLLGSPNFHVILSSRKLASGEEAVQKLSAEAGIQGTVSSIQIDVTDDKSVDEAAKKVAADYGRLDILVNNAGIVSLANTPSREKYREVLNTNVVGALSMTETFLDLLRKSSEPRIVFVSSSVGSITQAADPTSKYYSDNGFEYRSSKAAMNMLLVLYHNRLQKEGIKVLGADPGLCATNFTGNAAALLSRGAATPAQGGDRVATVAKGEKDADVGHVLGEYGISPW</sequence>
<dbReference type="PRINTS" id="PR00081">
    <property type="entry name" value="GDHRDH"/>
</dbReference>
<dbReference type="VEuPathDB" id="FungiDB:BTJ68_09313"/>
<dbReference type="OrthoDB" id="191139at2759"/>